<sequence>MIPQVQLIPGAISAILASVTDTGTLTLSDRYGLLAATLDENLDECDRRSANRLLRSVLRGQVKVVNDLRVA</sequence>
<dbReference type="Proteomes" id="UP001056708">
    <property type="component" value="Chromosome"/>
</dbReference>
<dbReference type="RefSeq" id="WP_206043994.1">
    <property type="nucleotide sequence ID" value="NZ_CP098611.1"/>
</dbReference>
<evidence type="ECO:0000313" key="2">
    <source>
        <dbReference type="Proteomes" id="UP001056708"/>
    </source>
</evidence>
<dbReference type="EMBL" id="CP098611">
    <property type="protein sequence ID" value="USR90288.1"/>
    <property type="molecule type" value="Genomic_DNA"/>
</dbReference>
<accession>A0ABY5AQ53</accession>
<organism evidence="1 2">
    <name type="scientific">Phormidium yuhuli AB48</name>
    <dbReference type="NCBI Taxonomy" id="2940671"/>
    <lineage>
        <taxon>Bacteria</taxon>
        <taxon>Bacillati</taxon>
        <taxon>Cyanobacteriota</taxon>
        <taxon>Cyanophyceae</taxon>
        <taxon>Oscillatoriophycideae</taxon>
        <taxon>Oscillatoriales</taxon>
        <taxon>Oscillatoriaceae</taxon>
        <taxon>Phormidium</taxon>
        <taxon>Phormidium yuhuli</taxon>
    </lineage>
</organism>
<proteinExistence type="predicted"/>
<protein>
    <submittedName>
        <fullName evidence="1">Uncharacterized protein</fullName>
    </submittedName>
</protein>
<gene>
    <name evidence="1" type="ORF">NEA10_15755</name>
</gene>
<reference evidence="1" key="1">
    <citation type="submission" date="2022-06" db="EMBL/GenBank/DDBJ databases">
        <title>Genome sequence of Phormidium yuhuli AB48 isolated from an industrial photobioreactor environment.</title>
        <authorList>
            <person name="Qiu Y."/>
            <person name="Noonan A.J.C."/>
            <person name="Dofher K."/>
            <person name="Koch M."/>
            <person name="Kieft B."/>
            <person name="Lin X."/>
            <person name="Ziels R.M."/>
            <person name="Hallam S.J."/>
        </authorList>
    </citation>
    <scope>NUCLEOTIDE SEQUENCE</scope>
    <source>
        <strain evidence="1">AB48</strain>
    </source>
</reference>
<keyword evidence="2" id="KW-1185">Reference proteome</keyword>
<name>A0ABY5AQ53_9CYAN</name>
<evidence type="ECO:0000313" key="1">
    <source>
        <dbReference type="EMBL" id="USR90288.1"/>
    </source>
</evidence>